<dbReference type="InterPro" id="IPR002347">
    <property type="entry name" value="SDR_fam"/>
</dbReference>
<gene>
    <name evidence="3" type="ORF">CH357_05595</name>
</gene>
<sequence>MDYKNKVILITGASSGIGRATALALAKFQNKIILTARRESLLEQVSQEIIKQGSECITFAGDGRDEAHAEFVVQEIVKKYGKIDIALLNIGIGPPSNTLTATAKTILDCMNINYGSLINFYVPLMRQMKKQKETCMISHMNSLATYFGIPMQGDYTASKGAARLFLETARMELEHFGFKHIRIQTLHPGFVDTEAVKNDGIPAPNQISEEEAAAFILKGFQKEWKENRFPFGTAFATRIGRIIPLWLRTKILLGETPKSF</sequence>
<comment type="caution">
    <text evidence="3">The sequence shown here is derived from an EMBL/GenBank/DDBJ whole genome shotgun (WGS) entry which is preliminary data.</text>
</comment>
<evidence type="ECO:0000256" key="2">
    <source>
        <dbReference type="ARBA" id="ARBA00023002"/>
    </source>
</evidence>
<dbReference type="PANTHER" id="PTHR44196:SF1">
    <property type="entry name" value="DEHYDROGENASE_REDUCTASE SDR FAMILY MEMBER 7B"/>
    <property type="match status" value="1"/>
</dbReference>
<dbReference type="OrthoDB" id="335726at2"/>
<keyword evidence="2" id="KW-0560">Oxidoreductase</keyword>
<dbReference type="RefSeq" id="WP_100705742.1">
    <property type="nucleotide sequence ID" value="NZ_NPDL01000002.1"/>
</dbReference>
<keyword evidence="4" id="KW-1185">Reference proteome</keyword>
<dbReference type="GO" id="GO:0016020">
    <property type="term" value="C:membrane"/>
    <property type="evidence" value="ECO:0007669"/>
    <property type="project" value="TreeGrafter"/>
</dbReference>
<dbReference type="PANTHER" id="PTHR44196">
    <property type="entry name" value="DEHYDROGENASE/REDUCTASE SDR FAMILY MEMBER 7B"/>
    <property type="match status" value="1"/>
</dbReference>
<dbReference type="Gene3D" id="3.40.50.720">
    <property type="entry name" value="NAD(P)-binding Rossmann-like Domain"/>
    <property type="match status" value="1"/>
</dbReference>
<reference evidence="3 4" key="1">
    <citation type="submission" date="2017-07" db="EMBL/GenBank/DDBJ databases">
        <title>Leptospira spp. isolated from tropical soils.</title>
        <authorList>
            <person name="Thibeaux R."/>
            <person name="Iraola G."/>
            <person name="Ferres I."/>
            <person name="Bierque E."/>
            <person name="Girault D."/>
            <person name="Soupe-Gilbert M.-E."/>
            <person name="Picardeau M."/>
            <person name="Goarant C."/>
        </authorList>
    </citation>
    <scope>NUCLEOTIDE SEQUENCE [LARGE SCALE GENOMIC DNA]</scope>
    <source>
        <strain evidence="3 4">MCA1-C-A1</strain>
    </source>
</reference>
<accession>A0A2M9XHA8</accession>
<dbReference type="InterPro" id="IPR020904">
    <property type="entry name" value="Sc_DH/Rdtase_CS"/>
</dbReference>
<evidence type="ECO:0000313" key="4">
    <source>
        <dbReference type="Proteomes" id="UP000232196"/>
    </source>
</evidence>
<dbReference type="InterPro" id="IPR036291">
    <property type="entry name" value="NAD(P)-bd_dom_sf"/>
</dbReference>
<comment type="similarity">
    <text evidence="1">Belongs to the short-chain dehydrogenases/reductases (SDR) family.</text>
</comment>
<proteinExistence type="inferred from homology"/>
<dbReference type="Proteomes" id="UP000232196">
    <property type="component" value="Unassembled WGS sequence"/>
</dbReference>
<dbReference type="Pfam" id="PF00106">
    <property type="entry name" value="adh_short"/>
    <property type="match status" value="1"/>
</dbReference>
<dbReference type="PRINTS" id="PR00081">
    <property type="entry name" value="GDHRDH"/>
</dbReference>
<protein>
    <submittedName>
        <fullName evidence="3">Oxidoreductase</fullName>
    </submittedName>
</protein>
<dbReference type="EMBL" id="NPDN01000002">
    <property type="protein sequence ID" value="PJZ26952.1"/>
    <property type="molecule type" value="Genomic_DNA"/>
</dbReference>
<dbReference type="AlphaFoldDB" id="A0A2M9XHA8"/>
<dbReference type="PROSITE" id="PS00061">
    <property type="entry name" value="ADH_SHORT"/>
    <property type="match status" value="1"/>
</dbReference>
<name>A0A2M9XHA8_9LEPT</name>
<dbReference type="GO" id="GO:0016491">
    <property type="term" value="F:oxidoreductase activity"/>
    <property type="evidence" value="ECO:0007669"/>
    <property type="project" value="UniProtKB-KW"/>
</dbReference>
<dbReference type="SUPFAM" id="SSF51735">
    <property type="entry name" value="NAD(P)-binding Rossmann-fold domains"/>
    <property type="match status" value="1"/>
</dbReference>
<organism evidence="3 4">
    <name type="scientific">Leptospira hartskeerlii</name>
    <dbReference type="NCBI Taxonomy" id="2023177"/>
    <lineage>
        <taxon>Bacteria</taxon>
        <taxon>Pseudomonadati</taxon>
        <taxon>Spirochaetota</taxon>
        <taxon>Spirochaetia</taxon>
        <taxon>Leptospirales</taxon>
        <taxon>Leptospiraceae</taxon>
        <taxon>Leptospira</taxon>
    </lineage>
</organism>
<evidence type="ECO:0000256" key="1">
    <source>
        <dbReference type="ARBA" id="ARBA00006484"/>
    </source>
</evidence>
<evidence type="ECO:0000313" key="3">
    <source>
        <dbReference type="EMBL" id="PJZ26952.1"/>
    </source>
</evidence>